<sequence length="224" mass="25078">MEAETKPVVDFVPVELEPMHMERWRSDTVRLVYAVIPPHTKSLWHQHLKYSIYVVMAPLDVTEQSYGAAPHSLVQGKGSIFCRDHTEDKLLHVAATGELPSKIVIVELLKEMKDVVAHNRVAIHRSKGVELLNDEPKCRVYRVTLEDNASDDQATVGISLELPTAAVLLVLDDCNVTIENVPGYSEFDTVCTLTLADDIQLAPGTFNIKLVSMKKTQFILTEIF</sequence>
<proteinExistence type="predicted"/>
<accession>A0A8T1VNW3</accession>
<dbReference type="OrthoDB" id="124595at2759"/>
<name>A0A8T1VNW3_9STRA</name>
<evidence type="ECO:0000313" key="2">
    <source>
        <dbReference type="Proteomes" id="UP000694044"/>
    </source>
</evidence>
<keyword evidence="2" id="KW-1185">Reference proteome</keyword>
<gene>
    <name evidence="1" type="ORF">PHYPSEUDO_005515</name>
</gene>
<protein>
    <submittedName>
        <fullName evidence="1">Uncharacterized protein</fullName>
    </submittedName>
</protein>
<dbReference type="EMBL" id="JAGDFM010000229">
    <property type="protein sequence ID" value="KAG7381859.1"/>
    <property type="molecule type" value="Genomic_DNA"/>
</dbReference>
<dbReference type="Proteomes" id="UP000694044">
    <property type="component" value="Unassembled WGS sequence"/>
</dbReference>
<reference evidence="1" key="1">
    <citation type="submission" date="2021-02" db="EMBL/GenBank/DDBJ databases">
        <authorList>
            <person name="Palmer J.M."/>
        </authorList>
    </citation>
    <scope>NUCLEOTIDE SEQUENCE</scope>
    <source>
        <strain evidence="1">SCRP734</strain>
    </source>
</reference>
<organism evidence="1 2">
    <name type="scientific">Phytophthora pseudosyringae</name>
    <dbReference type="NCBI Taxonomy" id="221518"/>
    <lineage>
        <taxon>Eukaryota</taxon>
        <taxon>Sar</taxon>
        <taxon>Stramenopiles</taxon>
        <taxon>Oomycota</taxon>
        <taxon>Peronosporomycetes</taxon>
        <taxon>Peronosporales</taxon>
        <taxon>Peronosporaceae</taxon>
        <taxon>Phytophthora</taxon>
    </lineage>
</organism>
<comment type="caution">
    <text evidence="1">The sequence shown here is derived from an EMBL/GenBank/DDBJ whole genome shotgun (WGS) entry which is preliminary data.</text>
</comment>
<evidence type="ECO:0000313" key="1">
    <source>
        <dbReference type="EMBL" id="KAG7381859.1"/>
    </source>
</evidence>
<dbReference type="AlphaFoldDB" id="A0A8T1VNW3"/>